<sequence length="1147" mass="117123">MRITTLGELAVDGRPVRGERLGAVLRELLDARGRVVSVAALVDAVWPDAPPADTTGAVQALVSRLRRTGLPVQGTTGGYRLPLDDLEVDTARAHDLAAAAAAALAAGRPDDARAAAAAARALLPAAPDLADPTTARLLSEIARTAAEAALAGGGPLDTADLRLLAARVPPDEPAAALLVRVLAAQGRDAEALALVEDLRTELADRYGADPSPVVVAAHLALLRGELRPAPADTPPTTAPGGTAPSATAARAATGTTARVASPVVPPPGPDATTSPAAPGGAPHTAAPRAVTLPASWRRSTTPLLGRDDDVAAVRAALRTAPVVTLVAPGGSGKTRLAAEVARAEAEGRTVRVVELAGLRAPDEVLPAVLHAVGGADLAPSGVEVTTERRALDPVDRLRVAGQDLEGLLVLDNCEHVLDAAAQTVADLLQAAPDDVTVLATSRAPLGLVGEVVHRIDTLAEDDAVALLHARAHAARPGLAWDDAVARELCRRLDHLPLALELAAARLRSMPVADVLAGLDDRFGLLDDALRGLPERHASLWALVDWSRALLAPAEQHLLERVAVLPGPFGADAAAAVAGVDDVRRGLAALVEHSLLALDDQADGPRYRMLETVREYGEARLDAVGGRADAVRGLVAWGARLARGLLPDLVGPGQVGALHALARDQDLLVEALRHALRTDDEPAAVEVLAALGWLWSVRGAHLEVVTWAERVLHVHDPAARLRSGAVRGHAAGRPLPPPDATATVTVLGALTSTVVEPQRLTAVALRAATRLTAERADALSPRMRALVGVLPALFTNPVPPRGAIEALVGHDDPYVRGIGLFLRGAVDENAGDGCRSDADARAAYAAFEEAGDEWLMGTAAQGVGQWASDEDDETARWLARSADHLERVGATLDARSSRLLLDIELATTGDADALARLADAAGSEQSEPTLAAQASVGLAHVAWVGGRAAEAVAHAEAAVRAAVPELVAPPQARALFRLAAVVLHAGAAGEVAGADGAGAEAGAGAAGAQTGGGAGAAAGDARAAHLARARLLLAEAFDDVGATSDMPVLGTFGLACAELAAADGDPATAVELVALGRRLGAGARMLLPRAPSPALARALGDGDAVAARERALAGTTATATAARLRELTAPWVPTAAPPAAEPPQTRRR</sequence>
<dbReference type="InterPro" id="IPR027417">
    <property type="entry name" value="P-loop_NTPase"/>
</dbReference>
<dbReference type="InterPro" id="IPR001867">
    <property type="entry name" value="OmpR/PhoB-type_DNA-bd"/>
</dbReference>
<comment type="caution">
    <text evidence="6">The sequence shown here is derived from an EMBL/GenBank/DDBJ whole genome shotgun (WGS) entry which is preliminary data.</text>
</comment>
<dbReference type="InterPro" id="IPR011990">
    <property type="entry name" value="TPR-like_helical_dom_sf"/>
</dbReference>
<keyword evidence="2" id="KW-0238">DNA-binding</keyword>
<dbReference type="InterPro" id="IPR049945">
    <property type="entry name" value="AAA_22"/>
</dbReference>
<evidence type="ECO:0000259" key="4">
    <source>
        <dbReference type="SMART" id="SM00862"/>
    </source>
</evidence>
<evidence type="ECO:0000256" key="1">
    <source>
        <dbReference type="ARBA" id="ARBA00005820"/>
    </source>
</evidence>
<protein>
    <submittedName>
        <fullName evidence="6">ATPase/DNA-binding SARP family transcriptional activator</fullName>
    </submittedName>
</protein>
<dbReference type="SUPFAM" id="SSF48452">
    <property type="entry name" value="TPR-like"/>
    <property type="match status" value="1"/>
</dbReference>
<evidence type="ECO:0000256" key="2">
    <source>
        <dbReference type="ARBA" id="ARBA00023125"/>
    </source>
</evidence>
<dbReference type="InterPro" id="IPR036388">
    <property type="entry name" value="WH-like_DNA-bd_sf"/>
</dbReference>
<accession>A0ABU0GHX9</accession>
<dbReference type="InterPro" id="IPR016032">
    <property type="entry name" value="Sig_transdc_resp-reg_C-effctor"/>
</dbReference>
<evidence type="ECO:0000313" key="6">
    <source>
        <dbReference type="EMBL" id="MDQ0424969.1"/>
    </source>
</evidence>
<feature type="domain" description="Bacterial transcriptional activator" evidence="5">
    <location>
        <begin position="88"/>
        <end position="222"/>
    </location>
</feature>
<dbReference type="SMART" id="SM00862">
    <property type="entry name" value="Trans_reg_C"/>
    <property type="match status" value="1"/>
</dbReference>
<dbReference type="EMBL" id="JAUSVM010000001">
    <property type="protein sequence ID" value="MDQ0424969.1"/>
    <property type="molecule type" value="Genomic_DNA"/>
</dbReference>
<dbReference type="Pfam" id="PF13401">
    <property type="entry name" value="AAA_22"/>
    <property type="match status" value="1"/>
</dbReference>
<dbReference type="Gene3D" id="1.10.10.10">
    <property type="entry name" value="Winged helix-like DNA-binding domain superfamily/Winged helix DNA-binding domain"/>
    <property type="match status" value="1"/>
</dbReference>
<gene>
    <name evidence="6" type="ORF">JO380_001350</name>
</gene>
<feature type="region of interest" description="Disordered" evidence="3">
    <location>
        <begin position="1127"/>
        <end position="1147"/>
    </location>
</feature>
<proteinExistence type="inferred from homology"/>
<dbReference type="RefSeq" id="WP_167748921.1">
    <property type="nucleotide sequence ID" value="NZ_JAUSVM010000001.1"/>
</dbReference>
<dbReference type="PANTHER" id="PTHR47691">
    <property type="entry name" value="REGULATOR-RELATED"/>
    <property type="match status" value="1"/>
</dbReference>
<evidence type="ECO:0000256" key="3">
    <source>
        <dbReference type="SAM" id="MobiDB-lite"/>
    </source>
</evidence>
<dbReference type="Pfam" id="PF25872">
    <property type="entry name" value="HTH_77"/>
    <property type="match status" value="1"/>
</dbReference>
<reference evidence="6 7" key="1">
    <citation type="submission" date="2023-07" db="EMBL/GenBank/DDBJ databases">
        <title>Sequencing the genomes of 1000 actinobacteria strains.</title>
        <authorList>
            <person name="Klenk H.-P."/>
        </authorList>
    </citation>
    <scope>NUCLEOTIDE SEQUENCE [LARGE SCALE GENOMIC DNA]</scope>
    <source>
        <strain evidence="6 7">DSM 14785</strain>
    </source>
</reference>
<name>A0ABU0GHX9_9CELL</name>
<keyword evidence="7" id="KW-1185">Reference proteome</keyword>
<dbReference type="SUPFAM" id="SSF52540">
    <property type="entry name" value="P-loop containing nucleoside triphosphate hydrolases"/>
    <property type="match status" value="1"/>
</dbReference>
<dbReference type="Gene3D" id="1.25.40.10">
    <property type="entry name" value="Tetratricopeptide repeat domain"/>
    <property type="match status" value="1"/>
</dbReference>
<feature type="compositionally biased region" description="Low complexity" evidence="3">
    <location>
        <begin position="238"/>
        <end position="258"/>
    </location>
</feature>
<feature type="domain" description="OmpR/PhoB-type" evidence="4">
    <location>
        <begin position="13"/>
        <end position="81"/>
    </location>
</feature>
<dbReference type="Proteomes" id="UP001240250">
    <property type="component" value="Unassembled WGS sequence"/>
</dbReference>
<dbReference type="InterPro" id="IPR058852">
    <property type="entry name" value="HTH_77"/>
</dbReference>
<feature type="compositionally biased region" description="Low complexity" evidence="3">
    <location>
        <begin position="270"/>
        <end position="289"/>
    </location>
</feature>
<evidence type="ECO:0000259" key="5">
    <source>
        <dbReference type="SMART" id="SM01043"/>
    </source>
</evidence>
<feature type="region of interest" description="Disordered" evidence="3">
    <location>
        <begin position="227"/>
        <end position="294"/>
    </location>
</feature>
<dbReference type="PANTHER" id="PTHR47691:SF3">
    <property type="entry name" value="HTH-TYPE TRANSCRIPTIONAL REGULATOR RV0890C-RELATED"/>
    <property type="match status" value="1"/>
</dbReference>
<evidence type="ECO:0000313" key="7">
    <source>
        <dbReference type="Proteomes" id="UP001240250"/>
    </source>
</evidence>
<comment type="similarity">
    <text evidence="1">Belongs to the AfsR/DnrI/RedD regulatory family.</text>
</comment>
<dbReference type="Gene3D" id="3.40.50.300">
    <property type="entry name" value="P-loop containing nucleotide triphosphate hydrolases"/>
    <property type="match status" value="1"/>
</dbReference>
<organism evidence="6 7">
    <name type="scientific">Cellulomonas iranensis</name>
    <dbReference type="NCBI Taxonomy" id="76862"/>
    <lineage>
        <taxon>Bacteria</taxon>
        <taxon>Bacillati</taxon>
        <taxon>Actinomycetota</taxon>
        <taxon>Actinomycetes</taxon>
        <taxon>Micrococcales</taxon>
        <taxon>Cellulomonadaceae</taxon>
        <taxon>Cellulomonas</taxon>
    </lineage>
</organism>
<dbReference type="SMART" id="SM01043">
    <property type="entry name" value="BTAD"/>
    <property type="match status" value="1"/>
</dbReference>
<dbReference type="SUPFAM" id="SSF46894">
    <property type="entry name" value="C-terminal effector domain of the bipartite response regulators"/>
    <property type="match status" value="1"/>
</dbReference>
<dbReference type="InterPro" id="IPR005158">
    <property type="entry name" value="BTAD"/>
</dbReference>
<dbReference type="Pfam" id="PF03704">
    <property type="entry name" value="BTAD"/>
    <property type="match status" value="1"/>
</dbReference>